<dbReference type="RefSeq" id="WP_134746955.1">
    <property type="nucleotide sequence ID" value="NZ_CP038148.1"/>
</dbReference>
<dbReference type="EMBL" id="CP038148">
    <property type="protein sequence ID" value="QBQ96069.1"/>
    <property type="molecule type" value="Genomic_DNA"/>
</dbReference>
<feature type="compositionally biased region" description="Gly residues" evidence="1">
    <location>
        <begin position="74"/>
        <end position="89"/>
    </location>
</feature>
<protein>
    <recommendedName>
        <fullName evidence="4">Peptide-binding protein</fullName>
    </recommendedName>
</protein>
<keyword evidence="3" id="KW-1185">Reference proteome</keyword>
<proteinExistence type="predicted"/>
<evidence type="ECO:0000313" key="2">
    <source>
        <dbReference type="EMBL" id="QBQ96069.1"/>
    </source>
</evidence>
<accession>A0A4P7CQ64</accession>
<dbReference type="Proteomes" id="UP000295727">
    <property type="component" value="Chromosome 1"/>
</dbReference>
<gene>
    <name evidence="2" type="ORF">E1956_01975</name>
</gene>
<dbReference type="KEGG" id="ppai:E1956_01975"/>
<feature type="compositionally biased region" description="Pro residues" evidence="1">
    <location>
        <begin position="190"/>
        <end position="200"/>
    </location>
</feature>
<evidence type="ECO:0000313" key="3">
    <source>
        <dbReference type="Proteomes" id="UP000295727"/>
    </source>
</evidence>
<organism evidence="2 3">
    <name type="scientific">Paraburkholderia pallida</name>
    <dbReference type="NCBI Taxonomy" id="2547399"/>
    <lineage>
        <taxon>Bacteria</taxon>
        <taxon>Pseudomonadati</taxon>
        <taxon>Pseudomonadota</taxon>
        <taxon>Betaproteobacteria</taxon>
        <taxon>Burkholderiales</taxon>
        <taxon>Burkholderiaceae</taxon>
        <taxon>Paraburkholderia</taxon>
    </lineage>
</organism>
<dbReference type="OrthoDB" id="9109441at2"/>
<reference evidence="2 3" key="1">
    <citation type="submission" date="2019-03" db="EMBL/GenBank/DDBJ databases">
        <title>Paraburkholderia sp. 7MH5, isolated from subtropical forest soil.</title>
        <authorList>
            <person name="Gao Z.-H."/>
            <person name="Qiu L.-H."/>
        </authorList>
    </citation>
    <scope>NUCLEOTIDE SEQUENCE [LARGE SCALE GENOMIC DNA]</scope>
    <source>
        <strain evidence="2 3">7MH5</strain>
    </source>
</reference>
<evidence type="ECO:0008006" key="4">
    <source>
        <dbReference type="Google" id="ProtNLM"/>
    </source>
</evidence>
<feature type="region of interest" description="Disordered" evidence="1">
    <location>
        <begin position="73"/>
        <end position="200"/>
    </location>
</feature>
<feature type="compositionally biased region" description="Basic and acidic residues" evidence="1">
    <location>
        <begin position="104"/>
        <end position="118"/>
    </location>
</feature>
<sequence>MLNVGQVIDTMRAGLLRMGQWIVGAGLTALVAFAHAQPAFVGHGGGGGFHGGGFQAPPMMHQAPRAAMPMQWGGQHGVAQRGGYGGAPGGRYNTGPMRVADQGGWRERQGARQPERRAGNANGSPYGDPYGNGFGAYHGPIQPVSAETRQVPHPPADSPVRAGSIREDVARYNEERGAYRPFQRNGGDVPRPPMPAPYRN</sequence>
<evidence type="ECO:0000256" key="1">
    <source>
        <dbReference type="SAM" id="MobiDB-lite"/>
    </source>
</evidence>
<feature type="compositionally biased region" description="Basic and acidic residues" evidence="1">
    <location>
        <begin position="164"/>
        <end position="178"/>
    </location>
</feature>
<name>A0A4P7CQ64_9BURK</name>
<dbReference type="AlphaFoldDB" id="A0A4P7CQ64"/>